<evidence type="ECO:0000313" key="1">
    <source>
        <dbReference type="EMBL" id="GMH04212.1"/>
    </source>
</evidence>
<dbReference type="EMBL" id="BSYO01000005">
    <property type="protein sequence ID" value="GMH04212.1"/>
    <property type="molecule type" value="Genomic_DNA"/>
</dbReference>
<name>A0AAD3XH07_NEPGR</name>
<reference evidence="1" key="1">
    <citation type="submission" date="2023-05" db="EMBL/GenBank/DDBJ databases">
        <title>Nepenthes gracilis genome sequencing.</title>
        <authorList>
            <person name="Fukushima K."/>
        </authorList>
    </citation>
    <scope>NUCLEOTIDE SEQUENCE</scope>
    <source>
        <strain evidence="1">SING2019-196</strain>
    </source>
</reference>
<sequence length="113" mass="11789">MGNFKSDGVQLVVGDSKNDVAQYKAEVASDFRVMEDGSDDGFPCCGSVSGMRNAKLDPDGENLAASSARAKGMIMEEQGISCLASAISEGPKMCCSFVRAILRIVVGAIFGNS</sequence>
<dbReference type="Proteomes" id="UP001279734">
    <property type="component" value="Unassembled WGS sequence"/>
</dbReference>
<comment type="caution">
    <text evidence="1">The sequence shown here is derived from an EMBL/GenBank/DDBJ whole genome shotgun (WGS) entry which is preliminary data.</text>
</comment>
<organism evidence="1 2">
    <name type="scientific">Nepenthes gracilis</name>
    <name type="common">Slender pitcher plant</name>
    <dbReference type="NCBI Taxonomy" id="150966"/>
    <lineage>
        <taxon>Eukaryota</taxon>
        <taxon>Viridiplantae</taxon>
        <taxon>Streptophyta</taxon>
        <taxon>Embryophyta</taxon>
        <taxon>Tracheophyta</taxon>
        <taxon>Spermatophyta</taxon>
        <taxon>Magnoliopsida</taxon>
        <taxon>eudicotyledons</taxon>
        <taxon>Gunneridae</taxon>
        <taxon>Pentapetalae</taxon>
        <taxon>Caryophyllales</taxon>
        <taxon>Nepenthaceae</taxon>
        <taxon>Nepenthes</taxon>
    </lineage>
</organism>
<gene>
    <name evidence="1" type="ORF">Nepgr_006051</name>
</gene>
<keyword evidence="2" id="KW-1185">Reference proteome</keyword>
<proteinExistence type="predicted"/>
<dbReference type="AlphaFoldDB" id="A0AAD3XH07"/>
<accession>A0AAD3XH07</accession>
<evidence type="ECO:0000313" key="2">
    <source>
        <dbReference type="Proteomes" id="UP001279734"/>
    </source>
</evidence>
<protein>
    <submittedName>
        <fullName evidence="1">Uncharacterized protein</fullName>
    </submittedName>
</protein>